<feature type="domain" description="Major facilitator superfamily (MFS) profile" evidence="6">
    <location>
        <begin position="25"/>
        <end position="424"/>
    </location>
</feature>
<keyword evidence="3 5" id="KW-1133">Transmembrane helix</keyword>
<feature type="transmembrane region" description="Helical" evidence="5">
    <location>
        <begin position="20"/>
        <end position="38"/>
    </location>
</feature>
<protein>
    <submittedName>
        <fullName evidence="7">MFS transporter</fullName>
    </submittedName>
</protein>
<accession>A0A4P6JJY0</accession>
<dbReference type="Proteomes" id="UP000290365">
    <property type="component" value="Chromosome"/>
</dbReference>
<organism evidence="7 8">
    <name type="scientific">Ktedonosporobacter rubrisoli</name>
    <dbReference type="NCBI Taxonomy" id="2509675"/>
    <lineage>
        <taxon>Bacteria</taxon>
        <taxon>Bacillati</taxon>
        <taxon>Chloroflexota</taxon>
        <taxon>Ktedonobacteria</taxon>
        <taxon>Ktedonobacterales</taxon>
        <taxon>Ktedonosporobacteraceae</taxon>
        <taxon>Ktedonosporobacter</taxon>
    </lineage>
</organism>
<gene>
    <name evidence="7" type="ORF">EPA93_04325</name>
</gene>
<dbReference type="SUPFAM" id="SSF103473">
    <property type="entry name" value="MFS general substrate transporter"/>
    <property type="match status" value="1"/>
</dbReference>
<keyword evidence="4 5" id="KW-0472">Membrane</keyword>
<keyword evidence="2 5" id="KW-0812">Transmembrane</keyword>
<reference evidence="7 8" key="1">
    <citation type="submission" date="2019-01" db="EMBL/GenBank/DDBJ databases">
        <title>Ktedonosporobacter rubrisoli SCAWS-G2.</title>
        <authorList>
            <person name="Huang Y."/>
            <person name="Yan B."/>
        </authorList>
    </citation>
    <scope>NUCLEOTIDE SEQUENCE [LARGE SCALE GENOMIC DNA]</scope>
    <source>
        <strain evidence="7 8">SCAWS-G2</strain>
    </source>
</reference>
<feature type="transmembrane region" description="Helical" evidence="5">
    <location>
        <begin position="330"/>
        <end position="356"/>
    </location>
</feature>
<evidence type="ECO:0000313" key="7">
    <source>
        <dbReference type="EMBL" id="QBD75262.1"/>
    </source>
</evidence>
<dbReference type="EMBL" id="CP035758">
    <property type="protein sequence ID" value="QBD75262.1"/>
    <property type="molecule type" value="Genomic_DNA"/>
</dbReference>
<feature type="transmembrane region" description="Helical" evidence="5">
    <location>
        <begin position="148"/>
        <end position="173"/>
    </location>
</feature>
<evidence type="ECO:0000256" key="5">
    <source>
        <dbReference type="SAM" id="Phobius"/>
    </source>
</evidence>
<dbReference type="KEGG" id="kbs:EPA93_04325"/>
<proteinExistence type="predicted"/>
<comment type="subcellular location">
    <subcellularLocation>
        <location evidence="1">Cell membrane</location>
        <topology evidence="1">Multi-pass membrane protein</topology>
    </subcellularLocation>
</comment>
<dbReference type="AlphaFoldDB" id="A0A4P6JJY0"/>
<evidence type="ECO:0000259" key="6">
    <source>
        <dbReference type="PROSITE" id="PS50850"/>
    </source>
</evidence>
<evidence type="ECO:0000256" key="1">
    <source>
        <dbReference type="ARBA" id="ARBA00004651"/>
    </source>
</evidence>
<dbReference type="PANTHER" id="PTHR11662">
    <property type="entry name" value="SOLUTE CARRIER FAMILY 17"/>
    <property type="match status" value="1"/>
</dbReference>
<dbReference type="GO" id="GO:0022857">
    <property type="term" value="F:transmembrane transporter activity"/>
    <property type="evidence" value="ECO:0007669"/>
    <property type="project" value="InterPro"/>
</dbReference>
<feature type="transmembrane region" description="Helical" evidence="5">
    <location>
        <begin position="94"/>
        <end position="117"/>
    </location>
</feature>
<feature type="transmembrane region" description="Helical" evidence="5">
    <location>
        <begin position="59"/>
        <end position="82"/>
    </location>
</feature>
<dbReference type="InterPro" id="IPR020846">
    <property type="entry name" value="MFS_dom"/>
</dbReference>
<feature type="transmembrane region" description="Helical" evidence="5">
    <location>
        <begin position="268"/>
        <end position="293"/>
    </location>
</feature>
<evidence type="ECO:0000256" key="2">
    <source>
        <dbReference type="ARBA" id="ARBA00022692"/>
    </source>
</evidence>
<dbReference type="OrthoDB" id="182417at2"/>
<dbReference type="InterPro" id="IPR036259">
    <property type="entry name" value="MFS_trans_sf"/>
</dbReference>
<dbReference type="PROSITE" id="PS50850">
    <property type="entry name" value="MFS"/>
    <property type="match status" value="1"/>
</dbReference>
<feature type="transmembrane region" description="Helical" evidence="5">
    <location>
        <begin position="179"/>
        <end position="198"/>
    </location>
</feature>
<sequence>MKQTIQAPGPLATKRLDASPRGRGVIAFLFMLGAIGFADKSITGYLSVPIIKEFHLSSVQWGILSGSFFWLFSISSILFGAWSDRIGTTRVLSLVAMIWTLVQIATGFVASFPLLLLSRVALGIGEGPYTGQAMTAAAKWLPRERRGLGLALVSCGNLIGPAILTPLLIVLAASHGWRIVFLLLGICSLLWLIGWLLVGREGPGSEDAIGKEALIESRQKNAWTGLLPLLFSRNILLITLATFAAYWMQGLSVNWLAAYMINVRHLQLVWAGAAGSLVVLCTCLVQIMSSMLADRWFRRTSKLRVYVATMCAALVLTAALNYSAVLVAPVALSILCLCLQPSGAVFSTAGTLIVHLTPTKHQGTVQGVSIALATIGAIVSPILAGFLLQAAGKNLAQGFQTVYLLSALLFVFIALAAFAGIRPQGEREI</sequence>
<feature type="transmembrane region" description="Helical" evidence="5">
    <location>
        <begin position="402"/>
        <end position="421"/>
    </location>
</feature>
<evidence type="ECO:0000256" key="4">
    <source>
        <dbReference type="ARBA" id="ARBA00023136"/>
    </source>
</evidence>
<dbReference type="Pfam" id="PF07690">
    <property type="entry name" value="MFS_1"/>
    <property type="match status" value="2"/>
</dbReference>
<feature type="transmembrane region" description="Helical" evidence="5">
    <location>
        <begin position="305"/>
        <end position="324"/>
    </location>
</feature>
<dbReference type="PANTHER" id="PTHR11662:SF450">
    <property type="entry name" value="BLR1003 PROTEIN"/>
    <property type="match status" value="1"/>
</dbReference>
<name>A0A4P6JJY0_KTERU</name>
<keyword evidence="8" id="KW-1185">Reference proteome</keyword>
<dbReference type="RefSeq" id="WP_129885861.1">
    <property type="nucleotide sequence ID" value="NZ_CP035758.1"/>
</dbReference>
<dbReference type="Gene3D" id="1.20.1250.20">
    <property type="entry name" value="MFS general substrate transporter like domains"/>
    <property type="match status" value="2"/>
</dbReference>
<dbReference type="InterPro" id="IPR050382">
    <property type="entry name" value="MFS_Na/Anion_cotransporter"/>
</dbReference>
<evidence type="ECO:0000256" key="3">
    <source>
        <dbReference type="ARBA" id="ARBA00022989"/>
    </source>
</evidence>
<dbReference type="InterPro" id="IPR011701">
    <property type="entry name" value="MFS"/>
</dbReference>
<evidence type="ECO:0000313" key="8">
    <source>
        <dbReference type="Proteomes" id="UP000290365"/>
    </source>
</evidence>
<feature type="transmembrane region" description="Helical" evidence="5">
    <location>
        <begin position="226"/>
        <end position="248"/>
    </location>
</feature>
<feature type="transmembrane region" description="Helical" evidence="5">
    <location>
        <begin position="368"/>
        <end position="390"/>
    </location>
</feature>
<dbReference type="GO" id="GO:0005886">
    <property type="term" value="C:plasma membrane"/>
    <property type="evidence" value="ECO:0007669"/>
    <property type="project" value="UniProtKB-SubCell"/>
</dbReference>